<gene>
    <name evidence="5" type="primary">phnD</name>
    <name evidence="5" type="ORF">FRZ44_28220</name>
</gene>
<dbReference type="Proteomes" id="UP000326202">
    <property type="component" value="Chromosome"/>
</dbReference>
<dbReference type="InterPro" id="IPR017797">
    <property type="entry name" value="Phosphnate-bd"/>
</dbReference>
<evidence type="ECO:0000313" key="6">
    <source>
        <dbReference type="Proteomes" id="UP000326202"/>
    </source>
</evidence>
<dbReference type="KEGG" id="htq:FRZ44_28220"/>
<evidence type="ECO:0000256" key="2">
    <source>
        <dbReference type="ARBA" id="ARBA00022729"/>
    </source>
</evidence>
<keyword evidence="2 4" id="KW-0732">Signal</keyword>
<dbReference type="Pfam" id="PF12974">
    <property type="entry name" value="Phosphonate-bd"/>
    <property type="match status" value="1"/>
</dbReference>
<dbReference type="NCBIfam" id="TIGR01098">
    <property type="entry name" value="3A0109s03R"/>
    <property type="match status" value="1"/>
</dbReference>
<name>A0A5J6MIY2_9PROT</name>
<dbReference type="EMBL" id="CP042906">
    <property type="protein sequence ID" value="QEX17522.1"/>
    <property type="molecule type" value="Genomic_DNA"/>
</dbReference>
<keyword evidence="6" id="KW-1185">Reference proteome</keyword>
<sequence length="331" mass="36412">MLRRVFLAGMAALALGATAAQAEMPKEINFGIISTESTQNLKTQWEPFLADMEKSTGMKVNAFYATDYAGVIEAMRFNKVQVAWYGNASAIQAVDRANGEVFAQKIYADGSRGYYSILIANTASTIKSLQDVINQPGKLTLGNGDPNSTSGYLMPGYYAFAKNNIDVRTFFVSSVSANHGTNLMAVANRQVDIATNNTEDLAKFQTANPDKAKLIREIWRSPLIPSDPLVWRTDLDPQAKEKLKAFLFAYGQPGPDQVHQKQVLDALGEWGGFVASSNDQLLPVRQVSLFKDRIKIDQDANLSESDKKQQLAAIDAQLDELSKKMAEVKTQ</sequence>
<dbReference type="GO" id="GO:0043190">
    <property type="term" value="C:ATP-binding cassette (ABC) transporter complex"/>
    <property type="evidence" value="ECO:0007669"/>
    <property type="project" value="InterPro"/>
</dbReference>
<dbReference type="GO" id="GO:0015716">
    <property type="term" value="P:organic phosphonate transport"/>
    <property type="evidence" value="ECO:0007669"/>
    <property type="project" value="InterPro"/>
</dbReference>
<evidence type="ECO:0000256" key="3">
    <source>
        <dbReference type="SAM" id="Coils"/>
    </source>
</evidence>
<comment type="similarity">
    <text evidence="1">Belongs to the phosphate/phosphite/phosphonate binding protein family.</text>
</comment>
<evidence type="ECO:0000256" key="1">
    <source>
        <dbReference type="ARBA" id="ARBA00007162"/>
    </source>
</evidence>
<dbReference type="Gene3D" id="1.20.58.90">
    <property type="match status" value="1"/>
</dbReference>
<feature type="coiled-coil region" evidence="3">
    <location>
        <begin position="304"/>
        <end position="331"/>
    </location>
</feature>
<keyword evidence="3" id="KW-0175">Coiled coil</keyword>
<dbReference type="SUPFAM" id="SSF53850">
    <property type="entry name" value="Periplasmic binding protein-like II"/>
    <property type="match status" value="1"/>
</dbReference>
<feature type="chain" id="PRO_5023914007" evidence="4">
    <location>
        <begin position="23"/>
        <end position="331"/>
    </location>
</feature>
<feature type="signal peptide" evidence="4">
    <location>
        <begin position="1"/>
        <end position="22"/>
    </location>
</feature>
<dbReference type="Gene3D" id="3.40.190.10">
    <property type="entry name" value="Periplasmic binding protein-like II"/>
    <property type="match status" value="2"/>
</dbReference>
<dbReference type="RefSeq" id="WP_151177775.1">
    <property type="nucleotide sequence ID" value="NZ_CP042906.1"/>
</dbReference>
<dbReference type="OrthoDB" id="9802896at2"/>
<protein>
    <submittedName>
        <fullName evidence="5">Phosphonate ABC transporter substrate-binding protein</fullName>
    </submittedName>
</protein>
<organism evidence="5 6">
    <name type="scientific">Hypericibacter terrae</name>
    <dbReference type="NCBI Taxonomy" id="2602015"/>
    <lineage>
        <taxon>Bacteria</taxon>
        <taxon>Pseudomonadati</taxon>
        <taxon>Pseudomonadota</taxon>
        <taxon>Alphaproteobacteria</taxon>
        <taxon>Rhodospirillales</taxon>
        <taxon>Dongiaceae</taxon>
        <taxon>Hypericibacter</taxon>
    </lineage>
</organism>
<evidence type="ECO:0000256" key="4">
    <source>
        <dbReference type="SAM" id="SignalP"/>
    </source>
</evidence>
<dbReference type="PANTHER" id="PTHR35841">
    <property type="entry name" value="PHOSPHONATES-BINDING PERIPLASMIC PROTEIN"/>
    <property type="match status" value="1"/>
</dbReference>
<dbReference type="PANTHER" id="PTHR35841:SF1">
    <property type="entry name" value="PHOSPHONATES-BINDING PERIPLASMIC PROTEIN"/>
    <property type="match status" value="1"/>
</dbReference>
<accession>A0A5J6MIY2</accession>
<reference evidence="5 6" key="1">
    <citation type="submission" date="2019-08" db="EMBL/GenBank/DDBJ databases">
        <title>Hyperibacter terrae gen. nov., sp. nov. and Hyperibacter viscosus sp. nov., two new members in the family Rhodospirillaceae isolated from the rhizosphere of Hypericum perforatum.</title>
        <authorList>
            <person name="Noviana Z."/>
        </authorList>
    </citation>
    <scope>NUCLEOTIDE SEQUENCE [LARGE SCALE GENOMIC DNA]</scope>
    <source>
        <strain evidence="5 6">R5913</strain>
    </source>
</reference>
<dbReference type="AlphaFoldDB" id="A0A5J6MIY2"/>
<evidence type="ECO:0000313" key="5">
    <source>
        <dbReference type="EMBL" id="QEX17522.1"/>
    </source>
</evidence>
<proteinExistence type="inferred from homology"/>
<dbReference type="GO" id="GO:0055085">
    <property type="term" value="P:transmembrane transport"/>
    <property type="evidence" value="ECO:0007669"/>
    <property type="project" value="InterPro"/>
</dbReference>
<dbReference type="NCBIfam" id="TIGR03431">
    <property type="entry name" value="PhnD"/>
    <property type="match status" value="1"/>
</dbReference>
<dbReference type="InterPro" id="IPR005770">
    <property type="entry name" value="PhnD"/>
</dbReference>